<reference evidence="1 2" key="1">
    <citation type="submission" date="2024-06" db="EMBL/GenBank/DDBJ databases">
        <title>Sorghum-associated microbial communities from plants grown in Nebraska, USA.</title>
        <authorList>
            <person name="Schachtman D."/>
        </authorList>
    </citation>
    <scope>NUCLEOTIDE SEQUENCE [LARGE SCALE GENOMIC DNA]</scope>
    <source>
        <strain evidence="1 2">3207</strain>
    </source>
</reference>
<evidence type="ECO:0000313" key="1">
    <source>
        <dbReference type="EMBL" id="MET4635368.1"/>
    </source>
</evidence>
<organism evidence="1 2">
    <name type="scientific">Kaistia defluvii</name>
    <dbReference type="NCBI Taxonomy" id="410841"/>
    <lineage>
        <taxon>Bacteria</taxon>
        <taxon>Pseudomonadati</taxon>
        <taxon>Pseudomonadota</taxon>
        <taxon>Alphaproteobacteria</taxon>
        <taxon>Hyphomicrobiales</taxon>
        <taxon>Kaistiaceae</taxon>
        <taxon>Kaistia</taxon>
    </lineage>
</organism>
<gene>
    <name evidence="1" type="ORF">ABIE08_003314</name>
</gene>
<proteinExistence type="predicted"/>
<evidence type="ECO:0000313" key="2">
    <source>
        <dbReference type="Proteomes" id="UP001549321"/>
    </source>
</evidence>
<accession>A0ABV2R3P9</accession>
<dbReference type="EMBL" id="JBEPSM010000002">
    <property type="protein sequence ID" value="MET4635368.1"/>
    <property type="molecule type" value="Genomic_DNA"/>
</dbReference>
<sequence>MDDPDFHRDHKVWSSERRLFNAALPMRDELTERQK</sequence>
<keyword evidence="2" id="KW-1185">Reference proteome</keyword>
<dbReference type="Proteomes" id="UP001549321">
    <property type="component" value="Unassembled WGS sequence"/>
</dbReference>
<protein>
    <submittedName>
        <fullName evidence="1">Uncharacterized protein</fullName>
    </submittedName>
</protein>
<comment type="caution">
    <text evidence="1">The sequence shown here is derived from an EMBL/GenBank/DDBJ whole genome shotgun (WGS) entry which is preliminary data.</text>
</comment>
<name>A0ABV2R3P9_9HYPH</name>